<dbReference type="EMBL" id="DUZY01000002">
    <property type="protein sequence ID" value="DAD29861.1"/>
    <property type="molecule type" value="Genomic_DNA"/>
</dbReference>
<comment type="caution">
    <text evidence="1">The sequence shown here is derived from an EMBL/GenBank/DDBJ whole genome shotgun (WGS) entry which is preliminary data.</text>
</comment>
<evidence type="ECO:0000313" key="1">
    <source>
        <dbReference type="EMBL" id="DAD29861.1"/>
    </source>
</evidence>
<dbReference type="Proteomes" id="UP000607653">
    <property type="component" value="Unassembled WGS sequence"/>
</dbReference>
<accession>A0A822YED5</accession>
<gene>
    <name evidence="1" type="ORF">HUJ06_031329</name>
</gene>
<organism evidence="1 2">
    <name type="scientific">Nelumbo nucifera</name>
    <name type="common">Sacred lotus</name>
    <dbReference type="NCBI Taxonomy" id="4432"/>
    <lineage>
        <taxon>Eukaryota</taxon>
        <taxon>Viridiplantae</taxon>
        <taxon>Streptophyta</taxon>
        <taxon>Embryophyta</taxon>
        <taxon>Tracheophyta</taxon>
        <taxon>Spermatophyta</taxon>
        <taxon>Magnoliopsida</taxon>
        <taxon>Proteales</taxon>
        <taxon>Nelumbonaceae</taxon>
        <taxon>Nelumbo</taxon>
    </lineage>
</organism>
<reference evidence="1 2" key="1">
    <citation type="journal article" date="2020" name="Mol. Biol. Evol.">
        <title>Distinct Expression and Methylation Patterns for Genes with Different Fates following a Single Whole-Genome Duplication in Flowering Plants.</title>
        <authorList>
            <person name="Shi T."/>
            <person name="Rahmani R.S."/>
            <person name="Gugger P.F."/>
            <person name="Wang M."/>
            <person name="Li H."/>
            <person name="Zhang Y."/>
            <person name="Li Z."/>
            <person name="Wang Q."/>
            <person name="Van de Peer Y."/>
            <person name="Marchal K."/>
            <person name="Chen J."/>
        </authorList>
    </citation>
    <scope>NUCLEOTIDE SEQUENCE [LARGE SCALE GENOMIC DNA]</scope>
    <source>
        <tissue evidence="1">Leaf</tissue>
    </source>
</reference>
<name>A0A822YED5_NELNU</name>
<sequence length="32" mass="3947">MNRTQGKPKLNHKVYKVLRESFDFTTIFRPFF</sequence>
<dbReference type="AlphaFoldDB" id="A0A822YED5"/>
<evidence type="ECO:0000313" key="2">
    <source>
        <dbReference type="Proteomes" id="UP000607653"/>
    </source>
</evidence>
<keyword evidence="2" id="KW-1185">Reference proteome</keyword>
<proteinExistence type="predicted"/>
<protein>
    <submittedName>
        <fullName evidence="1">Uncharacterized protein</fullName>
    </submittedName>
</protein>